<dbReference type="InterPro" id="IPR036734">
    <property type="entry name" value="Neur_chan_lig-bd_sf"/>
</dbReference>
<reference evidence="2 3" key="1">
    <citation type="journal article" date="2019" name="Sci. Rep.">
        <title>Orb-weaving spider Araneus ventricosus genome elucidates the spidroin gene catalogue.</title>
        <authorList>
            <person name="Kono N."/>
            <person name="Nakamura H."/>
            <person name="Ohtoshi R."/>
            <person name="Moran D.A.P."/>
            <person name="Shinohara A."/>
            <person name="Yoshida Y."/>
            <person name="Fujiwara M."/>
            <person name="Mori M."/>
            <person name="Tomita M."/>
            <person name="Arakawa K."/>
        </authorList>
    </citation>
    <scope>NUCLEOTIDE SEQUENCE [LARGE SCALE GENOMIC DNA]</scope>
</reference>
<dbReference type="Gene3D" id="2.70.170.10">
    <property type="entry name" value="Neurotransmitter-gated ion-channel ligand-binding domain"/>
    <property type="match status" value="1"/>
</dbReference>
<dbReference type="GO" id="GO:0016020">
    <property type="term" value="C:membrane"/>
    <property type="evidence" value="ECO:0007669"/>
    <property type="project" value="InterPro"/>
</dbReference>
<dbReference type="Proteomes" id="UP000499080">
    <property type="component" value="Unassembled WGS sequence"/>
</dbReference>
<sequence length="308" mass="34202">MPPWGATSEKVNPPPEGKQSTTSKDQLMVSLFGGFRDFAILIGKQSTTSKDQLMVSLFGGFRDFAILIGKQSTTSKDPLMVSLFGGFRDFAILIGKQSTTSKAPLIVSLFGNFRDFSILIGKQSTTSKDQLMVSLFGGFRDFSILIEFVMFCSVSGLVRCDDQEFRLVRYLMSNYDSAVRPSLSVAQPVAVAFRLSLLALLAMDERQGVVSTSCRITQIRSMRSFALITSNKKSGRLSRSSYTKATQSSRRCGVALIMLHFEQILNFLSPRENLKVFKCPDDKRAKAVWSFLTPLKTYSSTRAFTTTP</sequence>
<feature type="region of interest" description="Disordered" evidence="1">
    <location>
        <begin position="1"/>
        <end position="23"/>
    </location>
</feature>
<gene>
    <name evidence="2" type="ORF">AVEN_187084_1</name>
</gene>
<name>A0A4Y2RZK9_ARAVE</name>
<comment type="caution">
    <text evidence="2">The sequence shown here is derived from an EMBL/GenBank/DDBJ whole genome shotgun (WGS) entry which is preliminary data.</text>
</comment>
<evidence type="ECO:0000313" key="2">
    <source>
        <dbReference type="EMBL" id="GBN81201.1"/>
    </source>
</evidence>
<dbReference type="EMBL" id="BGPR01019178">
    <property type="protein sequence ID" value="GBN81201.1"/>
    <property type="molecule type" value="Genomic_DNA"/>
</dbReference>
<evidence type="ECO:0000313" key="3">
    <source>
        <dbReference type="Proteomes" id="UP000499080"/>
    </source>
</evidence>
<protein>
    <submittedName>
        <fullName evidence="2">Uncharacterized protein</fullName>
    </submittedName>
</protein>
<dbReference type="SUPFAM" id="SSF63712">
    <property type="entry name" value="Nicotinic receptor ligand binding domain-like"/>
    <property type="match status" value="1"/>
</dbReference>
<organism evidence="2 3">
    <name type="scientific">Araneus ventricosus</name>
    <name type="common">Orbweaver spider</name>
    <name type="synonym">Epeira ventricosa</name>
    <dbReference type="NCBI Taxonomy" id="182803"/>
    <lineage>
        <taxon>Eukaryota</taxon>
        <taxon>Metazoa</taxon>
        <taxon>Ecdysozoa</taxon>
        <taxon>Arthropoda</taxon>
        <taxon>Chelicerata</taxon>
        <taxon>Arachnida</taxon>
        <taxon>Araneae</taxon>
        <taxon>Araneomorphae</taxon>
        <taxon>Entelegynae</taxon>
        <taxon>Araneoidea</taxon>
        <taxon>Araneidae</taxon>
        <taxon>Araneus</taxon>
    </lineage>
</organism>
<keyword evidence="3" id="KW-1185">Reference proteome</keyword>
<dbReference type="GO" id="GO:0005230">
    <property type="term" value="F:extracellular ligand-gated monoatomic ion channel activity"/>
    <property type="evidence" value="ECO:0007669"/>
    <property type="project" value="InterPro"/>
</dbReference>
<evidence type="ECO:0000256" key="1">
    <source>
        <dbReference type="SAM" id="MobiDB-lite"/>
    </source>
</evidence>
<accession>A0A4Y2RZK9</accession>
<proteinExistence type="predicted"/>
<dbReference type="AlphaFoldDB" id="A0A4Y2RZK9"/>